<organism evidence="1 2">
    <name type="scientific">Mycoplasma parvum str. Indiana</name>
    <dbReference type="NCBI Taxonomy" id="1403316"/>
    <lineage>
        <taxon>Bacteria</taxon>
        <taxon>Bacillati</taxon>
        <taxon>Mycoplasmatota</taxon>
        <taxon>Mollicutes</taxon>
        <taxon>Mycoplasmataceae</taxon>
        <taxon>Mycoplasma</taxon>
    </lineage>
</organism>
<dbReference type="KEGG" id="mpv:PRV_01435"/>
<dbReference type="EMBL" id="CP006771">
    <property type="protein sequence ID" value="AGX89046.1"/>
    <property type="molecule type" value="Genomic_DNA"/>
</dbReference>
<dbReference type="PATRIC" id="fig|1403316.3.peg.256"/>
<protein>
    <submittedName>
        <fullName evidence="1">Uncharacterized protein</fullName>
    </submittedName>
</protein>
<dbReference type="HOGENOM" id="CLU_3186091_0_0_14"/>
<evidence type="ECO:0000313" key="2">
    <source>
        <dbReference type="Proteomes" id="UP000017119"/>
    </source>
</evidence>
<evidence type="ECO:0000313" key="1">
    <source>
        <dbReference type="EMBL" id="AGX89046.1"/>
    </source>
</evidence>
<dbReference type="AlphaFoldDB" id="U5NBV2"/>
<dbReference type="Proteomes" id="UP000017119">
    <property type="component" value="Chromosome"/>
</dbReference>
<accession>U5NBV2</accession>
<keyword evidence="2" id="KW-1185">Reference proteome</keyword>
<name>U5NBV2_9MOLU</name>
<sequence>MKRYLNTEQSKFFNFLSKTQLYWEPKSIKSKSLLSILIELSIVSYF</sequence>
<proteinExistence type="predicted"/>
<gene>
    <name evidence="1" type="ORF">PRV_01435</name>
</gene>
<dbReference type="RefSeq" id="WP_022769586.1">
    <property type="nucleotide sequence ID" value="NC_022575.1"/>
</dbReference>
<reference evidence="1 2" key="1">
    <citation type="journal article" date="2013" name="Genome Announc.">
        <title>Genome Sequence of Mycoplasma parvum (Formerly Eperythrozoon parvum), a Diminutive Hemoplasma of the Pig.</title>
        <authorList>
            <person name="do Nascimento N.C."/>
            <person name="Dos Santos A.P."/>
            <person name="Chu Y."/>
            <person name="Guimaraes A.M."/>
            <person name="Pagliaro A."/>
            <person name="Messick J.B."/>
        </authorList>
    </citation>
    <scope>NUCLEOTIDE SEQUENCE [LARGE SCALE GENOMIC DNA]</scope>
    <source>
        <strain evidence="1 2">Indiana</strain>
    </source>
</reference>